<organism evidence="1 2">
    <name type="scientific">Nocardioides lianchengensis</name>
    <dbReference type="NCBI Taxonomy" id="1045774"/>
    <lineage>
        <taxon>Bacteria</taxon>
        <taxon>Bacillati</taxon>
        <taxon>Actinomycetota</taxon>
        <taxon>Actinomycetes</taxon>
        <taxon>Propionibacteriales</taxon>
        <taxon>Nocardioidaceae</taxon>
        <taxon>Nocardioides</taxon>
    </lineage>
</organism>
<dbReference type="EMBL" id="FMZM01000017">
    <property type="protein sequence ID" value="SDE21546.1"/>
    <property type="molecule type" value="Genomic_DNA"/>
</dbReference>
<reference evidence="2" key="1">
    <citation type="submission" date="2016-10" db="EMBL/GenBank/DDBJ databases">
        <authorList>
            <person name="Varghese N."/>
            <person name="Submissions S."/>
        </authorList>
    </citation>
    <scope>NUCLEOTIDE SEQUENCE [LARGE SCALE GENOMIC DNA]</scope>
    <source>
        <strain evidence="2">CGMCC 4.6858</strain>
    </source>
</reference>
<dbReference type="InterPro" id="IPR021522">
    <property type="entry name" value="MctB"/>
</dbReference>
<dbReference type="STRING" id="1045774.SAMN05421872_1179"/>
<accession>A0A1G7B5G4</accession>
<keyword evidence="2" id="KW-1185">Reference proteome</keyword>
<protein>
    <submittedName>
        <fullName evidence="1">Copper transport outer membrane protein, MctB</fullName>
    </submittedName>
</protein>
<gene>
    <name evidence="1" type="ORF">SAMN05421872_1179</name>
</gene>
<evidence type="ECO:0000313" key="1">
    <source>
        <dbReference type="EMBL" id="SDE21546.1"/>
    </source>
</evidence>
<dbReference type="AlphaFoldDB" id="A0A1G7B5G4"/>
<dbReference type="GO" id="GO:0016020">
    <property type="term" value="C:membrane"/>
    <property type="evidence" value="ECO:0007669"/>
    <property type="project" value="InterPro"/>
</dbReference>
<sequence length="295" mass="28959">MITYRHHIASLVAVFLALAVGVVLGGGPLSELGRAEEGSSTSAAERELAEARRAAALGDDFATESAATLYGGKLRGHPAALVTLPGVDEDDVQALTAQVEAAGGTVSGRYDVRESLLDPGERSLVDSLGSQLMTQLPDGSVDLEAPTYVRMGQLLGVAAATTAAAGAPADADTTAVRESLAAGGLLTTVDDDAAKAPLVLVAVGDEPDAAVLAGLMSGLAQTSTGVVVAGDTASGRPGGALALLRSDPAGEELATVDAADTPLGQVSAVLALLRQLGGTGGAFGASGAEGAVPLG</sequence>
<proteinExistence type="predicted"/>
<dbReference type="Proteomes" id="UP000199034">
    <property type="component" value="Unassembled WGS sequence"/>
</dbReference>
<name>A0A1G7B5G4_9ACTN</name>
<dbReference type="RefSeq" id="WP_170867230.1">
    <property type="nucleotide sequence ID" value="NZ_FMZM01000017.1"/>
</dbReference>
<evidence type="ECO:0000313" key="2">
    <source>
        <dbReference type="Proteomes" id="UP000199034"/>
    </source>
</evidence>
<dbReference type="Pfam" id="PF11382">
    <property type="entry name" value="MctB"/>
    <property type="match status" value="1"/>
</dbReference>
<dbReference type="GO" id="GO:0055070">
    <property type="term" value="P:copper ion homeostasis"/>
    <property type="evidence" value="ECO:0007669"/>
    <property type="project" value="InterPro"/>
</dbReference>